<proteinExistence type="predicted"/>
<gene>
    <name evidence="6" type="ORF">TSPGSL018_8789</name>
</gene>
<dbReference type="AlphaFoldDB" id="A0A061RD16"/>
<dbReference type="InterPro" id="IPR040369">
    <property type="entry name" value="ARMC9"/>
</dbReference>
<dbReference type="Pfam" id="PF21050">
    <property type="entry name" value="ARMC9_ARM"/>
    <property type="match status" value="1"/>
</dbReference>
<name>A0A061RD16_9CHLO</name>
<dbReference type="InterPro" id="IPR048959">
    <property type="entry name" value="ARMC9_ARM_dom"/>
</dbReference>
<evidence type="ECO:0000256" key="2">
    <source>
        <dbReference type="ARBA" id="ARBA00022794"/>
    </source>
</evidence>
<dbReference type="EMBL" id="GBEZ01017986">
    <property type="protein sequence ID" value="JAC68401.1"/>
    <property type="molecule type" value="Transcribed_RNA"/>
</dbReference>
<keyword evidence="3" id="KW-0966">Cell projection</keyword>
<feature type="compositionally biased region" description="Polar residues" evidence="4">
    <location>
        <begin position="360"/>
        <end position="370"/>
    </location>
</feature>
<accession>A0A061RD16</accession>
<reference evidence="6" key="1">
    <citation type="submission" date="2014-05" db="EMBL/GenBank/DDBJ databases">
        <title>The transcriptome of the halophilic microalga Tetraselmis sp. GSL018 isolated from the Great Salt Lake, Utah.</title>
        <authorList>
            <person name="Jinkerson R.E."/>
            <person name="D'Adamo S."/>
            <person name="Posewitz M.C."/>
        </authorList>
    </citation>
    <scope>NUCLEOTIDE SEQUENCE</scope>
    <source>
        <strain evidence="6">GSL018</strain>
    </source>
</reference>
<evidence type="ECO:0000256" key="4">
    <source>
        <dbReference type="SAM" id="MobiDB-lite"/>
    </source>
</evidence>
<dbReference type="PANTHER" id="PTHR14881:SF4">
    <property type="entry name" value="LISH DOMAIN-CONTAINING PROTEIN ARMC9"/>
    <property type="match status" value="1"/>
</dbReference>
<feature type="compositionally biased region" description="Acidic residues" evidence="4">
    <location>
        <begin position="175"/>
        <end position="202"/>
    </location>
</feature>
<evidence type="ECO:0000256" key="3">
    <source>
        <dbReference type="ARBA" id="ARBA00023273"/>
    </source>
</evidence>
<evidence type="ECO:0000313" key="6">
    <source>
        <dbReference type="EMBL" id="JAC68401.1"/>
    </source>
</evidence>
<evidence type="ECO:0000256" key="1">
    <source>
        <dbReference type="ARBA" id="ARBA00004120"/>
    </source>
</evidence>
<dbReference type="GO" id="GO:0097542">
    <property type="term" value="C:ciliary tip"/>
    <property type="evidence" value="ECO:0007669"/>
    <property type="project" value="TreeGrafter"/>
</dbReference>
<sequence>MDSLNAPMLLAHEGTANVAADSLLQQHALGALQKLSLLRRAQSEMIRLGVVSVICSMLGDGLGRLTEYTVEYSMALLMNLSLRTAGKRSFEQCDVLSVLDALIESSNPQVRTYVNGTLYSVLQRQAIRETAQARGLGDFLQMVAANSDEVFARQIRYIQLQLGSTAPDTDGPPSCDEEEFEDIDEDGEEEGDEADSFEAEQEPVEGLLYGEELLCERYLADVSAAKAEEASVRESMALVAAAASLSRQMQGGLRGSVRLGAVAASLKGEVLQRPSTPASFSSTLRSSGFPTATEPETQAADPPEEAYAPRLRSEGCASAVPSPRRSGQAASPRLRLSRGLSAGASSSREMTSREPASGVRRSSSGIATRTPQPPTARERAEREARLLRAKMQERDPDDPGGFAPLANEYAVAFGTKQQLPRTPFHDT</sequence>
<dbReference type="InterPro" id="IPR011989">
    <property type="entry name" value="ARM-like"/>
</dbReference>
<feature type="domain" description="LisH" evidence="5">
    <location>
        <begin position="45"/>
        <end position="162"/>
    </location>
</feature>
<dbReference type="SUPFAM" id="SSF48371">
    <property type="entry name" value="ARM repeat"/>
    <property type="match status" value="1"/>
</dbReference>
<feature type="compositionally biased region" description="Low complexity" evidence="4">
    <location>
        <begin position="329"/>
        <end position="348"/>
    </location>
</feature>
<dbReference type="PANTHER" id="PTHR14881">
    <property type="entry name" value="LISH DOMAIN-CONTAINING PROTEIN ARMC9"/>
    <property type="match status" value="1"/>
</dbReference>
<dbReference type="GO" id="GO:0005814">
    <property type="term" value="C:centriole"/>
    <property type="evidence" value="ECO:0007669"/>
    <property type="project" value="TreeGrafter"/>
</dbReference>
<dbReference type="GO" id="GO:0060271">
    <property type="term" value="P:cilium assembly"/>
    <property type="evidence" value="ECO:0007669"/>
    <property type="project" value="InterPro"/>
</dbReference>
<evidence type="ECO:0000259" key="5">
    <source>
        <dbReference type="Pfam" id="PF21050"/>
    </source>
</evidence>
<comment type="subcellular location">
    <subcellularLocation>
        <location evidence="1">Cytoplasm</location>
        <location evidence="1">Cytoskeleton</location>
        <location evidence="1">Cilium basal body</location>
    </subcellularLocation>
</comment>
<keyword evidence="2" id="KW-0970">Cilium biogenesis/degradation</keyword>
<dbReference type="InterPro" id="IPR016024">
    <property type="entry name" value="ARM-type_fold"/>
</dbReference>
<feature type="compositionally biased region" description="Basic and acidic residues" evidence="4">
    <location>
        <begin position="376"/>
        <end position="386"/>
    </location>
</feature>
<feature type="region of interest" description="Disordered" evidence="4">
    <location>
        <begin position="163"/>
        <end position="202"/>
    </location>
</feature>
<feature type="region of interest" description="Disordered" evidence="4">
    <location>
        <begin position="270"/>
        <end position="386"/>
    </location>
</feature>
<feature type="compositionally biased region" description="Polar residues" evidence="4">
    <location>
        <begin position="273"/>
        <end position="296"/>
    </location>
</feature>
<organism evidence="6">
    <name type="scientific">Tetraselmis sp. GSL018</name>
    <dbReference type="NCBI Taxonomy" id="582737"/>
    <lineage>
        <taxon>Eukaryota</taxon>
        <taxon>Viridiplantae</taxon>
        <taxon>Chlorophyta</taxon>
        <taxon>core chlorophytes</taxon>
        <taxon>Chlorodendrophyceae</taxon>
        <taxon>Chlorodendrales</taxon>
        <taxon>Chlorodendraceae</taxon>
        <taxon>Tetraselmis</taxon>
    </lineage>
</organism>
<dbReference type="Gene3D" id="1.25.10.10">
    <property type="entry name" value="Leucine-rich Repeat Variant"/>
    <property type="match status" value="1"/>
</dbReference>
<dbReference type="GO" id="GO:0036064">
    <property type="term" value="C:ciliary basal body"/>
    <property type="evidence" value="ECO:0007669"/>
    <property type="project" value="InterPro"/>
</dbReference>
<protein>
    <submittedName>
        <fullName evidence="6">Lish domain-containing protein armc9-like</fullName>
    </submittedName>
</protein>